<reference evidence="2" key="1">
    <citation type="journal article" date="2020" name="Stud. Mycol.">
        <title>101 Dothideomycetes genomes: a test case for predicting lifestyles and emergence of pathogens.</title>
        <authorList>
            <person name="Haridas S."/>
            <person name="Albert R."/>
            <person name="Binder M."/>
            <person name="Bloem J."/>
            <person name="Labutti K."/>
            <person name="Salamov A."/>
            <person name="Andreopoulos B."/>
            <person name="Baker S."/>
            <person name="Barry K."/>
            <person name="Bills G."/>
            <person name="Bluhm B."/>
            <person name="Cannon C."/>
            <person name="Castanera R."/>
            <person name="Culley D."/>
            <person name="Daum C."/>
            <person name="Ezra D."/>
            <person name="Gonzalez J."/>
            <person name="Henrissat B."/>
            <person name="Kuo A."/>
            <person name="Liang C."/>
            <person name="Lipzen A."/>
            <person name="Lutzoni F."/>
            <person name="Magnuson J."/>
            <person name="Mondo S."/>
            <person name="Nolan M."/>
            <person name="Ohm R."/>
            <person name="Pangilinan J."/>
            <person name="Park H.-J."/>
            <person name="Ramirez L."/>
            <person name="Alfaro M."/>
            <person name="Sun H."/>
            <person name="Tritt A."/>
            <person name="Yoshinaga Y."/>
            <person name="Zwiers L.-H."/>
            <person name="Turgeon B."/>
            <person name="Goodwin S."/>
            <person name="Spatafora J."/>
            <person name="Crous P."/>
            <person name="Grigoriev I."/>
        </authorList>
    </citation>
    <scope>NUCLEOTIDE SEQUENCE</scope>
    <source>
        <strain evidence="2">CBS 116005</strain>
    </source>
</reference>
<feature type="compositionally biased region" description="Polar residues" evidence="1">
    <location>
        <begin position="146"/>
        <end position="160"/>
    </location>
</feature>
<dbReference type="OrthoDB" id="10438584at2759"/>
<accession>A0A6G1LEC9</accession>
<organism evidence="2 3">
    <name type="scientific">Teratosphaeria nubilosa</name>
    <dbReference type="NCBI Taxonomy" id="161662"/>
    <lineage>
        <taxon>Eukaryota</taxon>
        <taxon>Fungi</taxon>
        <taxon>Dikarya</taxon>
        <taxon>Ascomycota</taxon>
        <taxon>Pezizomycotina</taxon>
        <taxon>Dothideomycetes</taxon>
        <taxon>Dothideomycetidae</taxon>
        <taxon>Mycosphaerellales</taxon>
        <taxon>Teratosphaeriaceae</taxon>
        <taxon>Teratosphaeria</taxon>
    </lineage>
</organism>
<evidence type="ECO:0000313" key="3">
    <source>
        <dbReference type="Proteomes" id="UP000799436"/>
    </source>
</evidence>
<dbReference type="AlphaFoldDB" id="A0A6G1LEC9"/>
<name>A0A6G1LEC9_9PEZI</name>
<feature type="region of interest" description="Disordered" evidence="1">
    <location>
        <begin position="114"/>
        <end position="195"/>
    </location>
</feature>
<feature type="region of interest" description="Disordered" evidence="1">
    <location>
        <begin position="1"/>
        <end position="28"/>
    </location>
</feature>
<keyword evidence="3" id="KW-1185">Reference proteome</keyword>
<proteinExistence type="predicted"/>
<dbReference type="EMBL" id="ML995822">
    <property type="protein sequence ID" value="KAF2770952.1"/>
    <property type="molecule type" value="Genomic_DNA"/>
</dbReference>
<protein>
    <submittedName>
        <fullName evidence="2">Uncharacterized protein</fullName>
    </submittedName>
</protein>
<evidence type="ECO:0000313" key="2">
    <source>
        <dbReference type="EMBL" id="KAF2770952.1"/>
    </source>
</evidence>
<gene>
    <name evidence="2" type="ORF">EJ03DRAFT_51098</name>
</gene>
<sequence>MSKDSAASMPVVRSTAGTPQPRQKPALPVPANCQVKTYGAAYPASQQQASAEGERSPIRGLLMMRMLTSHAAVNNGQNQTPAPSGLGAIVSFADPKGKASTTWTAIKSQPPWGLGAASPTNNQSSSSAGVTYQDPGVYSQMGGAFTAQQGPTSAPSTLSQADVGLPPGIDPPGVSRTRHHVRKALNNPALRGLDR</sequence>
<feature type="compositionally biased region" description="Polar residues" evidence="1">
    <location>
        <begin position="118"/>
        <end position="130"/>
    </location>
</feature>
<dbReference type="Proteomes" id="UP000799436">
    <property type="component" value="Unassembled WGS sequence"/>
</dbReference>
<evidence type="ECO:0000256" key="1">
    <source>
        <dbReference type="SAM" id="MobiDB-lite"/>
    </source>
</evidence>